<keyword evidence="1" id="KW-0812">Transmembrane</keyword>
<proteinExistence type="predicted"/>
<dbReference type="STRING" id="655355.SAMN05216283_101515"/>
<organism evidence="2 3">
    <name type="scientific">Sunxiuqinia elliptica</name>
    <dbReference type="NCBI Taxonomy" id="655355"/>
    <lineage>
        <taxon>Bacteria</taxon>
        <taxon>Pseudomonadati</taxon>
        <taxon>Bacteroidota</taxon>
        <taxon>Bacteroidia</taxon>
        <taxon>Marinilabiliales</taxon>
        <taxon>Prolixibacteraceae</taxon>
        <taxon>Sunxiuqinia</taxon>
    </lineage>
</organism>
<reference evidence="2 3" key="1">
    <citation type="submission" date="2016-10" db="EMBL/GenBank/DDBJ databases">
        <authorList>
            <person name="de Groot N.N."/>
        </authorList>
    </citation>
    <scope>NUCLEOTIDE SEQUENCE [LARGE SCALE GENOMIC DNA]</scope>
    <source>
        <strain evidence="2 3">CGMCC 1.9156</strain>
    </source>
</reference>
<evidence type="ECO:0000313" key="3">
    <source>
        <dbReference type="Proteomes" id="UP000198964"/>
    </source>
</evidence>
<keyword evidence="1" id="KW-1133">Transmembrane helix</keyword>
<keyword evidence="3" id="KW-1185">Reference proteome</keyword>
<evidence type="ECO:0000256" key="1">
    <source>
        <dbReference type="SAM" id="Phobius"/>
    </source>
</evidence>
<accession>A0A1I2BUF1</accession>
<dbReference type="EMBL" id="FONW01000001">
    <property type="protein sequence ID" value="SFE59677.1"/>
    <property type="molecule type" value="Genomic_DNA"/>
</dbReference>
<feature type="transmembrane region" description="Helical" evidence="1">
    <location>
        <begin position="66"/>
        <end position="84"/>
    </location>
</feature>
<protein>
    <submittedName>
        <fullName evidence="2">Uncharacterized protein</fullName>
    </submittedName>
</protein>
<sequence length="98" mass="11210">MAGLLAYPISNAFPSGKFGINRKRTVAFIFEFFFVGLQLRGQLLYFTGFPFHLNEVMRTINQGCKVTTFFILLKPFCGLILNFLSMNLFNHLYVNTGD</sequence>
<dbReference type="AlphaFoldDB" id="A0A1I2BUF1"/>
<gene>
    <name evidence="2" type="ORF">SAMN05216283_101515</name>
</gene>
<keyword evidence="1" id="KW-0472">Membrane</keyword>
<feature type="transmembrane region" description="Helical" evidence="1">
    <location>
        <begin position="26"/>
        <end position="46"/>
    </location>
</feature>
<name>A0A1I2BUF1_9BACT</name>
<dbReference type="Proteomes" id="UP000198964">
    <property type="component" value="Unassembled WGS sequence"/>
</dbReference>
<evidence type="ECO:0000313" key="2">
    <source>
        <dbReference type="EMBL" id="SFE59677.1"/>
    </source>
</evidence>